<dbReference type="Pfam" id="PF01909">
    <property type="entry name" value="NTP_transf_2"/>
    <property type="match status" value="1"/>
</dbReference>
<accession>A0ABU4S3Q4</accession>
<dbReference type="Proteomes" id="UP001273505">
    <property type="component" value="Unassembled WGS sequence"/>
</dbReference>
<dbReference type="InterPro" id="IPR002934">
    <property type="entry name" value="Polymerase_NTP_transf_dom"/>
</dbReference>
<reference evidence="2 3" key="1">
    <citation type="submission" date="2023-11" db="EMBL/GenBank/DDBJ databases">
        <title>Gilvimarinus fulvus sp. nov., isolated from the surface of Kelp.</title>
        <authorList>
            <person name="Sun Y.Y."/>
            <person name="Gong Y."/>
            <person name="Du Z.J."/>
        </authorList>
    </citation>
    <scope>NUCLEOTIDE SEQUENCE [LARGE SCALE GENOMIC DNA]</scope>
    <source>
        <strain evidence="2 3">SDUM040013</strain>
    </source>
</reference>
<dbReference type="SUPFAM" id="SSF81301">
    <property type="entry name" value="Nucleotidyltransferase"/>
    <property type="match status" value="1"/>
</dbReference>
<evidence type="ECO:0000313" key="2">
    <source>
        <dbReference type="EMBL" id="MDX6850463.1"/>
    </source>
</evidence>
<evidence type="ECO:0000313" key="3">
    <source>
        <dbReference type="Proteomes" id="UP001273505"/>
    </source>
</evidence>
<proteinExistence type="predicted"/>
<name>A0ABU4S3Q4_9GAMM</name>
<sequence length="323" mass="37478">MELVEMRASGFDIGKIVSRYEKFVSPNGFLLLTGSIAEGFSNRTSDVDLILVTDYKDDVKRSSENYAIEYLYDRRVEMTVFSLLEFRDYVRQINDKARIKGGMRTGKIISSKPILNPRNYEVELKSFDRDRFLEKRFAFYESYSTSIYEDFEGAIKSSKMNCAGIWARELLVVCAEQLLFSMGDMYEKRKWVVDRFANTVGKLCGSAAINFEKLYCSWSGSYTSLEQYLSDLFIEVWTYKLIIYFKFPFSSYDLLKEELELSGARSFPNNYFYVQLNGLKNYILITNGEAYVADSNDVFLRLLRASLGGVETTNDYALKKFYL</sequence>
<gene>
    <name evidence="2" type="ORF">SCD92_13915</name>
</gene>
<keyword evidence="3" id="KW-1185">Reference proteome</keyword>
<feature type="domain" description="Polymerase nucleotidyl transferase" evidence="1">
    <location>
        <begin position="25"/>
        <end position="97"/>
    </location>
</feature>
<dbReference type="EMBL" id="JAXAFO010000025">
    <property type="protein sequence ID" value="MDX6850463.1"/>
    <property type="molecule type" value="Genomic_DNA"/>
</dbReference>
<dbReference type="InterPro" id="IPR043519">
    <property type="entry name" value="NT_sf"/>
</dbReference>
<comment type="caution">
    <text evidence="2">The sequence shown here is derived from an EMBL/GenBank/DDBJ whole genome shotgun (WGS) entry which is preliminary data.</text>
</comment>
<organism evidence="2 3">
    <name type="scientific">Gilvimarinus gilvus</name>
    <dbReference type="NCBI Taxonomy" id="3058038"/>
    <lineage>
        <taxon>Bacteria</taxon>
        <taxon>Pseudomonadati</taxon>
        <taxon>Pseudomonadota</taxon>
        <taxon>Gammaproteobacteria</taxon>
        <taxon>Cellvibrionales</taxon>
        <taxon>Cellvibrionaceae</taxon>
        <taxon>Gilvimarinus</taxon>
    </lineage>
</organism>
<dbReference type="RefSeq" id="WP_302722213.1">
    <property type="nucleotide sequence ID" value="NZ_JAULRU010000514.1"/>
</dbReference>
<dbReference type="Gene3D" id="3.30.460.10">
    <property type="entry name" value="Beta Polymerase, domain 2"/>
    <property type="match status" value="1"/>
</dbReference>
<protein>
    <submittedName>
        <fullName evidence="2">Nucleotidyltransferase domain-containing protein</fullName>
    </submittedName>
</protein>
<evidence type="ECO:0000259" key="1">
    <source>
        <dbReference type="Pfam" id="PF01909"/>
    </source>
</evidence>